<reference evidence="1" key="2">
    <citation type="submission" date="2023-10" db="EMBL/GenBank/DDBJ databases">
        <authorList>
            <person name="Khurajog B."/>
        </authorList>
    </citation>
    <scope>NUCLEOTIDE SEQUENCE</scope>
    <source>
        <strain evidence="1">BF9</strain>
    </source>
</reference>
<name>A0AAP3XAH1_PEDAC</name>
<dbReference type="EMBL" id="JAWJAV010000019">
    <property type="protein sequence ID" value="MDV2622220.1"/>
    <property type="molecule type" value="Genomic_DNA"/>
</dbReference>
<dbReference type="Proteomes" id="UP001280897">
    <property type="component" value="Unassembled WGS sequence"/>
</dbReference>
<evidence type="ECO:0000313" key="1">
    <source>
        <dbReference type="EMBL" id="MDV2622220.1"/>
    </source>
</evidence>
<sequence>MDSYSLRHGIVRSCGCLRREASAQRIRQNRNTKRFIGNPKGLKDKLGNPVKMIYVGKRNKSGIVGVSFDKSVQRWRARMMYKGEFKLNEAFEDFTDAVIARKNAEQRYLKH</sequence>
<accession>A0AAP3XAH1</accession>
<comment type="caution">
    <text evidence="1">The sequence shown here is derived from an EMBL/GenBank/DDBJ whole genome shotgun (WGS) entry which is preliminary data.</text>
</comment>
<organism evidence="1 2">
    <name type="scientific">Pediococcus acidilactici</name>
    <dbReference type="NCBI Taxonomy" id="1254"/>
    <lineage>
        <taxon>Bacteria</taxon>
        <taxon>Bacillati</taxon>
        <taxon>Bacillota</taxon>
        <taxon>Bacilli</taxon>
        <taxon>Lactobacillales</taxon>
        <taxon>Lactobacillaceae</taxon>
        <taxon>Pediococcus</taxon>
        <taxon>Pediococcus acidilactici group</taxon>
    </lineage>
</organism>
<dbReference type="GeneID" id="57365563"/>
<dbReference type="RefSeq" id="WP_005919288.1">
    <property type="nucleotide sequence ID" value="NZ_BJMF01000013.1"/>
</dbReference>
<evidence type="ECO:0000313" key="2">
    <source>
        <dbReference type="Proteomes" id="UP001280897"/>
    </source>
</evidence>
<dbReference type="AlphaFoldDB" id="A0AAP3XAH1"/>
<protein>
    <submittedName>
        <fullName evidence="1">AP2 domain-containing protein</fullName>
    </submittedName>
</protein>
<proteinExistence type="predicted"/>
<reference evidence="1" key="1">
    <citation type="journal article" date="2023" name="PeerJ">
        <title>Selection and evaluation of lactic acid bacteria from chicken feces in Thailand as potential probiotics.</title>
        <authorList>
            <person name="Khurajog B."/>
            <person name="Disastra Y."/>
            <person name="Lawwyne L.D."/>
            <person name="Sirichokchatchawan W."/>
            <person name="Niyomtham W."/>
            <person name="Yindee J."/>
            <person name="Hampson D.J."/>
            <person name="Prapasarakul N."/>
        </authorList>
    </citation>
    <scope>NUCLEOTIDE SEQUENCE</scope>
    <source>
        <strain evidence="1">BF9</strain>
    </source>
</reference>
<gene>
    <name evidence="1" type="ORF">R0G89_11035</name>
</gene>